<dbReference type="EMBL" id="CM010717">
    <property type="protein sequence ID" value="RZC53759.1"/>
    <property type="molecule type" value="Genomic_DNA"/>
</dbReference>
<evidence type="ECO:0008006" key="4">
    <source>
        <dbReference type="Google" id="ProtNLM"/>
    </source>
</evidence>
<keyword evidence="1" id="KW-0472">Membrane</keyword>
<reference evidence="2 3" key="1">
    <citation type="journal article" date="2018" name="Science">
        <title>The opium poppy genome and morphinan production.</title>
        <authorList>
            <person name="Guo L."/>
            <person name="Winzer T."/>
            <person name="Yang X."/>
            <person name="Li Y."/>
            <person name="Ning Z."/>
            <person name="He Z."/>
            <person name="Teodor R."/>
            <person name="Lu Y."/>
            <person name="Bowser T.A."/>
            <person name="Graham I.A."/>
            <person name="Ye K."/>
        </authorList>
    </citation>
    <scope>NUCLEOTIDE SEQUENCE [LARGE SCALE GENOMIC DNA]</scope>
    <source>
        <strain evidence="3">cv. HN1</strain>
        <tissue evidence="2">Leaves</tissue>
    </source>
</reference>
<proteinExistence type="predicted"/>
<organism evidence="2 3">
    <name type="scientific">Papaver somniferum</name>
    <name type="common">Opium poppy</name>
    <dbReference type="NCBI Taxonomy" id="3469"/>
    <lineage>
        <taxon>Eukaryota</taxon>
        <taxon>Viridiplantae</taxon>
        <taxon>Streptophyta</taxon>
        <taxon>Embryophyta</taxon>
        <taxon>Tracheophyta</taxon>
        <taxon>Spermatophyta</taxon>
        <taxon>Magnoliopsida</taxon>
        <taxon>Ranunculales</taxon>
        <taxon>Papaveraceae</taxon>
        <taxon>Papaveroideae</taxon>
        <taxon>Papaver</taxon>
    </lineage>
</organism>
<dbReference type="AlphaFoldDB" id="A0A4Y7J1W8"/>
<protein>
    <recommendedName>
        <fullName evidence="4">Sugar phosphate transporter domain-containing protein</fullName>
    </recommendedName>
</protein>
<accession>A0A4Y7J1W8</accession>
<dbReference type="Proteomes" id="UP000316621">
    <property type="component" value="Chromosome 3"/>
</dbReference>
<sequence>MNVAGVVKDWLLIGFSWRVIRDTVTMVNLLGYGVAFLGVTYYNYLKFQAMTSKEAQKVQPADEEDAKLLEEREGAAVGKKDDDEA</sequence>
<evidence type="ECO:0000313" key="2">
    <source>
        <dbReference type="EMBL" id="RZC53759.1"/>
    </source>
</evidence>
<dbReference type="Gramene" id="RZC53759">
    <property type="protein sequence ID" value="RZC53759"/>
    <property type="gene ID" value="C5167_012598"/>
</dbReference>
<evidence type="ECO:0000256" key="1">
    <source>
        <dbReference type="SAM" id="Phobius"/>
    </source>
</evidence>
<keyword evidence="1" id="KW-1133">Transmembrane helix</keyword>
<keyword evidence="1" id="KW-0812">Transmembrane</keyword>
<feature type="transmembrane region" description="Helical" evidence="1">
    <location>
        <begin position="24"/>
        <end position="44"/>
    </location>
</feature>
<dbReference type="OMA" id="YLKFQAM"/>
<keyword evidence="3" id="KW-1185">Reference proteome</keyword>
<gene>
    <name evidence="2" type="ORF">C5167_012598</name>
</gene>
<name>A0A4Y7J1W8_PAPSO</name>
<evidence type="ECO:0000313" key="3">
    <source>
        <dbReference type="Proteomes" id="UP000316621"/>
    </source>
</evidence>